<evidence type="ECO:0000256" key="1">
    <source>
        <dbReference type="ARBA" id="ARBA00022485"/>
    </source>
</evidence>
<evidence type="ECO:0000256" key="5">
    <source>
        <dbReference type="ARBA" id="ARBA00023014"/>
    </source>
</evidence>
<dbReference type="InterPro" id="IPR034405">
    <property type="entry name" value="F420"/>
</dbReference>
<feature type="domain" description="Radical SAM core" evidence="9">
    <location>
        <begin position="53"/>
        <end position="292"/>
    </location>
</feature>
<dbReference type="GO" id="GO:0102573">
    <property type="term" value="F:aminodeoxyfutalosine synthase activity"/>
    <property type="evidence" value="ECO:0007669"/>
    <property type="project" value="UniProtKB-EC"/>
</dbReference>
<evidence type="ECO:0000259" key="9">
    <source>
        <dbReference type="PROSITE" id="PS51918"/>
    </source>
</evidence>
<evidence type="ECO:0000313" key="10">
    <source>
        <dbReference type="EMBL" id="KPD32162.1"/>
    </source>
</evidence>
<dbReference type="SFLD" id="SFLDF00342">
    <property type="entry name" value="cyclic_dehypoxanthine_futalosi"/>
    <property type="match status" value="1"/>
</dbReference>
<accession>A0A0N0ZNY4</accession>
<dbReference type="SUPFAM" id="SSF102114">
    <property type="entry name" value="Radical SAM enzymes"/>
    <property type="match status" value="1"/>
</dbReference>
<dbReference type="SFLD" id="SFLDF00343">
    <property type="entry name" value="aminofutalosine_synthase_(mqnE"/>
    <property type="match status" value="1"/>
</dbReference>
<feature type="binding site" evidence="6 7">
    <location>
        <position position="69"/>
    </location>
    <ligand>
        <name>[4Fe-4S] cluster</name>
        <dbReference type="ChEBI" id="CHEBI:49883"/>
        <note>4Fe-4S-S-AdoMet</note>
    </ligand>
</feature>
<comment type="similarity">
    <text evidence="6">Belongs to the radical SAM superfamily. MqnE family.</text>
</comment>
<dbReference type="Proteomes" id="UP000053099">
    <property type="component" value="Unassembled WGS sequence"/>
</dbReference>
<feature type="binding site" evidence="8">
    <location>
        <position position="181"/>
    </location>
    <ligand>
        <name>S-adenosyl-L-methionine</name>
        <dbReference type="ChEBI" id="CHEBI:59789"/>
    </ligand>
</feature>
<evidence type="ECO:0000256" key="6">
    <source>
        <dbReference type="HAMAP-Rule" id="MF_00993"/>
    </source>
</evidence>
<evidence type="ECO:0000256" key="3">
    <source>
        <dbReference type="ARBA" id="ARBA00022723"/>
    </source>
</evidence>
<dbReference type="InterPro" id="IPR045567">
    <property type="entry name" value="CofH/MnqC-like_C"/>
</dbReference>
<keyword evidence="4 6" id="KW-0408">Iron</keyword>
<dbReference type="InterPro" id="IPR022432">
    <property type="entry name" value="MqnE"/>
</dbReference>
<dbReference type="HAMAP" id="MF_00993">
    <property type="entry name" value="MqnE"/>
    <property type="match status" value="1"/>
</dbReference>
<comment type="catalytic activity">
    <reaction evidence="6">
        <text>3-[(1-carboxyvinyl)-oxy]benzoate + S-adenosyl-L-methionine + H2O = 6-amino-6-deoxyfutalosine + hydrogencarbonate + L-methionine + H(+)</text>
        <dbReference type="Rhea" id="RHEA:33075"/>
        <dbReference type="ChEBI" id="CHEBI:15377"/>
        <dbReference type="ChEBI" id="CHEBI:15378"/>
        <dbReference type="ChEBI" id="CHEBI:17544"/>
        <dbReference type="ChEBI" id="CHEBI:57844"/>
        <dbReference type="ChEBI" id="CHEBI:59789"/>
        <dbReference type="ChEBI" id="CHEBI:64286"/>
        <dbReference type="ChEBI" id="CHEBI:76981"/>
        <dbReference type="EC" id="2.5.1.120"/>
    </reaction>
</comment>
<dbReference type="PATRIC" id="fig|37636.3.peg.93"/>
<dbReference type="CDD" id="cd01335">
    <property type="entry name" value="Radical_SAM"/>
    <property type="match status" value="1"/>
</dbReference>
<keyword evidence="6" id="KW-0808">Transferase</keyword>
<dbReference type="GO" id="GO:0044689">
    <property type="term" value="F:7,8-didemethyl-8-hydroxy-5-deazariboflavin synthase activity"/>
    <property type="evidence" value="ECO:0007669"/>
    <property type="project" value="TreeGrafter"/>
</dbReference>
<dbReference type="InterPro" id="IPR013785">
    <property type="entry name" value="Aldolase_TIM"/>
</dbReference>
<dbReference type="PANTHER" id="PTHR43076:SF7">
    <property type="entry name" value="AMINODEOXYFUTALOSINE SYNTHASE"/>
    <property type="match status" value="1"/>
</dbReference>
<keyword evidence="3 6" id="KW-0479">Metal-binding</keyword>
<dbReference type="GO" id="GO:0005506">
    <property type="term" value="F:iron ion binding"/>
    <property type="evidence" value="ECO:0007669"/>
    <property type="project" value="UniProtKB-UniRule"/>
</dbReference>
<dbReference type="PROSITE" id="PS51918">
    <property type="entry name" value="RADICAL_SAM"/>
    <property type="match status" value="1"/>
</dbReference>
<evidence type="ECO:0000256" key="4">
    <source>
        <dbReference type="ARBA" id="ARBA00023004"/>
    </source>
</evidence>
<comment type="pathway">
    <text evidence="6">Quinol/quinone metabolism; menaquinone biosynthesis.</text>
</comment>
<feature type="binding site" evidence="6 7">
    <location>
        <position position="76"/>
    </location>
    <ligand>
        <name>[4Fe-4S] cluster</name>
        <dbReference type="ChEBI" id="CHEBI:49883"/>
        <note>4Fe-4S-S-AdoMet</note>
    </ligand>
</feature>
<dbReference type="GO" id="GO:0051539">
    <property type="term" value="F:4 iron, 4 sulfur cluster binding"/>
    <property type="evidence" value="ECO:0007669"/>
    <property type="project" value="UniProtKB-KW"/>
</dbReference>
<dbReference type="GO" id="GO:0009234">
    <property type="term" value="P:menaquinone biosynthetic process"/>
    <property type="evidence" value="ECO:0007669"/>
    <property type="project" value="UniProtKB-UniRule"/>
</dbReference>
<dbReference type="Pfam" id="PF04055">
    <property type="entry name" value="Radical_SAM"/>
    <property type="match status" value="1"/>
</dbReference>
<dbReference type="Gene3D" id="3.20.20.70">
    <property type="entry name" value="Aldolase class I"/>
    <property type="match status" value="1"/>
</dbReference>
<organism evidence="10 11">
    <name type="scientific">Thermus scotoductus</name>
    <dbReference type="NCBI Taxonomy" id="37636"/>
    <lineage>
        <taxon>Bacteria</taxon>
        <taxon>Thermotogati</taxon>
        <taxon>Deinococcota</taxon>
        <taxon>Deinococci</taxon>
        <taxon>Thermales</taxon>
        <taxon>Thermaceae</taxon>
        <taxon>Thermus</taxon>
    </lineage>
</organism>
<evidence type="ECO:0000313" key="11">
    <source>
        <dbReference type="Proteomes" id="UP000053099"/>
    </source>
</evidence>
<dbReference type="InterPro" id="IPR020050">
    <property type="entry name" value="FO_synthase_su2"/>
</dbReference>
<proteinExistence type="inferred from homology"/>
<dbReference type="NCBIfam" id="TIGR03700">
    <property type="entry name" value="mena_SCO4494"/>
    <property type="match status" value="1"/>
</dbReference>
<evidence type="ECO:0000256" key="8">
    <source>
        <dbReference type="PIRSR" id="PIRSR004762-2"/>
    </source>
</evidence>
<dbReference type="SMART" id="SM00729">
    <property type="entry name" value="Elp3"/>
    <property type="match status" value="1"/>
</dbReference>
<dbReference type="SFLD" id="SFLDS00029">
    <property type="entry name" value="Radical_SAM"/>
    <property type="match status" value="1"/>
</dbReference>
<comment type="caution">
    <text evidence="10">The sequence shown here is derived from an EMBL/GenBank/DDBJ whole genome shotgun (WGS) entry which is preliminary data.</text>
</comment>
<sequence>MKGIRDPQLWPIAEKVEAGERLTFAEGLILYQTRDLPGLMRLANRVREKKHGHKTYFVHSIRVSQTNICYVGCTFCAFQRKFGEEGAWDWDVEEVVAWVRERYQPGLTEIHMTAGHHPKRPFSYYLDLVRALKASFPGVQVKAWTAAEIHHFSKIARLPYREVLQALKEAGLDAMPGGGAEIFAERVRKEIARAKVSAEGWLLIHRTAHELGIPTNATMLYGHIETLEERLDHMDRLRRLQDETGGFMSFIPLAFQPDGNLLAKQLGKREFTTGLDDLRNLAVARLYLDNIPHIKGYWATLTPELAQVSLDWGVTDIDGTLIEERIVHMAGSPTPKGLSKRELAEIIRKAGRIPVERDALYREIRVWDSVAAPLAEGGTQGA</sequence>
<comment type="cofactor">
    <cofactor evidence="6 7">
        <name>[4Fe-4S] cluster</name>
        <dbReference type="ChEBI" id="CHEBI:49883"/>
    </cofactor>
    <text evidence="6 7">Binds 1 [4Fe-4S] cluster. The cluster is coordinated with 3 cysteines and an exchangeable S-adenosyl-L-methionine.</text>
</comment>
<keyword evidence="2 6" id="KW-0949">S-adenosyl-L-methionine</keyword>
<name>A0A0N0ZNY4_THESC</name>
<dbReference type="Pfam" id="PF19288">
    <property type="entry name" value="CofH_C"/>
    <property type="match status" value="1"/>
</dbReference>
<dbReference type="InterPro" id="IPR058240">
    <property type="entry name" value="rSAM_sf"/>
</dbReference>
<dbReference type="SFLD" id="SFLDG01064">
    <property type="entry name" value="F420__menaquinone_cofactor_bio"/>
    <property type="match status" value="1"/>
</dbReference>
<reference evidence="10 11" key="1">
    <citation type="submission" date="2015-09" db="EMBL/GenBank/DDBJ databases">
        <title>Draft genome sequence of Thermus scotoductus strain K1 isolated from a geothermal spring in Nagorno-Karabakh, Armenia.</title>
        <authorList>
            <person name="Saghatelyan A."/>
            <person name="Poghosyan L."/>
            <person name="Panosyan H."/>
            <person name="Birkeland N.-K."/>
        </authorList>
    </citation>
    <scope>NUCLEOTIDE SEQUENCE [LARGE SCALE GENOMIC DNA]</scope>
    <source>
        <strain evidence="10 11">K1</strain>
    </source>
</reference>
<protein>
    <recommendedName>
        <fullName evidence="6">Aminodeoxyfutalosine synthase</fullName>
        <shortName evidence="6">AFL synthase</shortName>
        <shortName evidence="6">Aminofutalosine synthase</shortName>
        <ecNumber evidence="6">2.5.1.120</ecNumber>
    </recommendedName>
    <alternativeName>
        <fullName evidence="6">Menaquinone biosynthetic enzyme MqnE</fullName>
    </alternativeName>
</protein>
<dbReference type="PANTHER" id="PTHR43076">
    <property type="entry name" value="FO SYNTHASE (COFH)"/>
    <property type="match status" value="1"/>
</dbReference>
<dbReference type="SFLD" id="SFLDG01389">
    <property type="entry name" value="menaquinone_synthsis_involved"/>
    <property type="match status" value="1"/>
</dbReference>
<dbReference type="NCBIfam" id="TIGR00423">
    <property type="entry name" value="CofH family radical SAM protein"/>
    <property type="match status" value="1"/>
</dbReference>
<dbReference type="AlphaFoldDB" id="A0A0N0ZNY4"/>
<keyword evidence="1 6" id="KW-0004">4Fe-4S</keyword>
<comment type="function">
    <text evidence="6">Radical SAM enzyme that catalyzes the addition of the adenosyl radical to the double bond of 3-[(1-carboxyvinyl)oxy]benzoate, leading to aminodeoxyfutalosine (AFL), a key intermediate in the formation of menaquinone (MK, vitamin K2) from chorismate.</text>
</comment>
<dbReference type="UniPathway" id="UPA00079"/>
<evidence type="ECO:0000256" key="2">
    <source>
        <dbReference type="ARBA" id="ARBA00022691"/>
    </source>
</evidence>
<evidence type="ECO:0000256" key="7">
    <source>
        <dbReference type="PIRSR" id="PIRSR004762-1"/>
    </source>
</evidence>
<dbReference type="InterPro" id="IPR007197">
    <property type="entry name" value="rSAM"/>
</dbReference>
<dbReference type="EMBL" id="LJJR01000012">
    <property type="protein sequence ID" value="KPD32162.1"/>
    <property type="molecule type" value="Genomic_DNA"/>
</dbReference>
<dbReference type="InterPro" id="IPR006638">
    <property type="entry name" value="Elp3/MiaA/NifB-like_rSAM"/>
</dbReference>
<keyword evidence="6" id="KW-0474">Menaquinone biosynthesis</keyword>
<feature type="binding site" evidence="8">
    <location>
        <position position="75"/>
    </location>
    <ligand>
        <name>S-adenosyl-L-methionine</name>
        <dbReference type="ChEBI" id="CHEBI:59789"/>
    </ligand>
</feature>
<dbReference type="SFLD" id="SFLDG01082">
    <property type="entry name" value="B12-binding_domain_containing"/>
    <property type="match status" value="1"/>
</dbReference>
<dbReference type="EC" id="2.5.1.120" evidence="6"/>
<gene>
    <name evidence="6" type="primary">mqnE</name>
    <name evidence="10" type="ORF">AN926_05175</name>
</gene>
<feature type="binding site" evidence="6 7">
    <location>
        <position position="73"/>
    </location>
    <ligand>
        <name>[4Fe-4S] cluster</name>
        <dbReference type="ChEBI" id="CHEBI:49883"/>
        <note>4Fe-4S-S-AdoMet</note>
    </ligand>
</feature>
<keyword evidence="5 6" id="KW-0411">Iron-sulfur</keyword>
<dbReference type="PIRSF" id="PIRSF004762">
    <property type="entry name" value="CHP00423"/>
    <property type="match status" value="1"/>
</dbReference>